<keyword evidence="2 5" id="KW-0808">Transferase</keyword>
<dbReference type="Proteomes" id="UP001501476">
    <property type="component" value="Unassembled WGS sequence"/>
</dbReference>
<name>A0ABP3DC84_9GAMM</name>
<dbReference type="InterPro" id="IPR040758">
    <property type="entry name" value="PrmC_N"/>
</dbReference>
<dbReference type="InterPro" id="IPR050320">
    <property type="entry name" value="N5-glutamine_MTase"/>
</dbReference>
<dbReference type="InterPro" id="IPR002052">
    <property type="entry name" value="DNA_methylase_N6_adenine_CS"/>
</dbReference>
<feature type="binding site" evidence="5">
    <location>
        <position position="169"/>
    </location>
    <ligand>
        <name>S-adenosyl-L-methionine</name>
        <dbReference type="ChEBI" id="CHEBI:59789"/>
    </ligand>
</feature>
<feature type="binding site" evidence="5">
    <location>
        <position position="184"/>
    </location>
    <ligand>
        <name>S-adenosyl-L-methionine</name>
        <dbReference type="ChEBI" id="CHEBI:59789"/>
    </ligand>
</feature>
<dbReference type="HAMAP" id="MF_02126">
    <property type="entry name" value="RF_methyltr_PrmC"/>
    <property type="match status" value="1"/>
</dbReference>
<dbReference type="EC" id="2.1.1.297" evidence="5"/>
<dbReference type="Pfam" id="PF05175">
    <property type="entry name" value="MTS"/>
    <property type="match status" value="1"/>
</dbReference>
<dbReference type="SUPFAM" id="SSF53335">
    <property type="entry name" value="S-adenosyl-L-methionine-dependent methyltransferases"/>
    <property type="match status" value="1"/>
</dbReference>
<feature type="domain" description="Methyltransferase small" evidence="6">
    <location>
        <begin position="104"/>
        <end position="191"/>
    </location>
</feature>
<reference evidence="9" key="1">
    <citation type="journal article" date="2019" name="Int. J. Syst. Evol. Microbiol.">
        <title>The Global Catalogue of Microorganisms (GCM) 10K type strain sequencing project: providing services to taxonomists for standard genome sequencing and annotation.</title>
        <authorList>
            <consortium name="The Broad Institute Genomics Platform"/>
            <consortium name="The Broad Institute Genome Sequencing Center for Infectious Disease"/>
            <person name="Wu L."/>
            <person name="Ma J."/>
        </authorList>
    </citation>
    <scope>NUCLEOTIDE SEQUENCE [LARGE SCALE GENOMIC DNA]</scope>
    <source>
        <strain evidence="9">JCM 6886</strain>
    </source>
</reference>
<feature type="domain" description="Release factor glutamine methyltransferase N-terminal" evidence="7">
    <location>
        <begin position="7"/>
        <end position="75"/>
    </location>
</feature>
<dbReference type="GO" id="GO:0008168">
    <property type="term" value="F:methyltransferase activity"/>
    <property type="evidence" value="ECO:0007669"/>
    <property type="project" value="UniProtKB-KW"/>
</dbReference>
<dbReference type="NCBIfam" id="TIGR03534">
    <property type="entry name" value="RF_mod_PrmC"/>
    <property type="match status" value="1"/>
</dbReference>
<evidence type="ECO:0000256" key="3">
    <source>
        <dbReference type="ARBA" id="ARBA00022691"/>
    </source>
</evidence>
<comment type="catalytic activity">
    <reaction evidence="4 5">
        <text>L-glutaminyl-[peptide chain release factor] + S-adenosyl-L-methionine = N(5)-methyl-L-glutaminyl-[peptide chain release factor] + S-adenosyl-L-homocysteine + H(+)</text>
        <dbReference type="Rhea" id="RHEA:42896"/>
        <dbReference type="Rhea" id="RHEA-COMP:10271"/>
        <dbReference type="Rhea" id="RHEA-COMP:10272"/>
        <dbReference type="ChEBI" id="CHEBI:15378"/>
        <dbReference type="ChEBI" id="CHEBI:30011"/>
        <dbReference type="ChEBI" id="CHEBI:57856"/>
        <dbReference type="ChEBI" id="CHEBI:59789"/>
        <dbReference type="ChEBI" id="CHEBI:61891"/>
        <dbReference type="EC" id="2.1.1.297"/>
    </reaction>
</comment>
<evidence type="ECO:0000259" key="6">
    <source>
        <dbReference type="Pfam" id="PF05175"/>
    </source>
</evidence>
<accession>A0ABP3DC84</accession>
<dbReference type="NCBIfam" id="TIGR00536">
    <property type="entry name" value="hemK_fam"/>
    <property type="match status" value="1"/>
</dbReference>
<dbReference type="InterPro" id="IPR029063">
    <property type="entry name" value="SAM-dependent_MTases_sf"/>
</dbReference>
<keyword evidence="1 5" id="KW-0489">Methyltransferase</keyword>
<proteinExistence type="inferred from homology"/>
<protein>
    <recommendedName>
        <fullName evidence="5">Release factor glutamine methyltransferase</fullName>
        <shortName evidence="5">RF MTase</shortName>
        <ecNumber evidence="5">2.1.1.297</ecNumber>
    </recommendedName>
    <alternativeName>
        <fullName evidence="5">N5-glutamine methyltransferase PrmC</fullName>
    </alternativeName>
    <alternativeName>
        <fullName evidence="5">Protein-(glutamine-N5) MTase PrmC</fullName>
    </alternativeName>
    <alternativeName>
        <fullName evidence="5">Protein-glutamine N-methyltransferase PrmC</fullName>
    </alternativeName>
</protein>
<comment type="similarity">
    <text evidence="5">Belongs to the protein N5-glutamine methyltransferase family. PrmC subfamily.</text>
</comment>
<evidence type="ECO:0000313" key="9">
    <source>
        <dbReference type="Proteomes" id="UP001501476"/>
    </source>
</evidence>
<keyword evidence="3 5" id="KW-0949">S-adenosyl-L-methionine</keyword>
<sequence length="278" mass="30661">MLPSIREAQAYGRTCLADSNSPDVDVQYLLCHVLTCSPTRLLLDAETDLTEQQWQDFKQLITRRQTGEPIAHITGSRGFWSLDLAVNNSTLIPRADTELLVALALPKLQPGMRIIDLGTGTGAIALSIAHERPDITIIASDFHLQAVKLAQQNAQSYRLDHVHFFQASWLSACQPAQFDMVISNPPYIEADDPHLQQGDVRFEPLSALISGPDGLDDIRQIIKQAAICLKPGGWLLIEHGHDQSRAVQQLFSEAGFVQISAHQDFGGNDRVVIAQLTL</sequence>
<comment type="function">
    <text evidence="5">Methylates the class 1 translation termination release factors RF1/PrfA and RF2/PrfB on the glutamine residue of the universally conserved GGQ motif.</text>
</comment>
<dbReference type="PANTHER" id="PTHR18895:SF74">
    <property type="entry name" value="MTRF1L RELEASE FACTOR GLUTAMINE METHYLTRANSFERASE"/>
    <property type="match status" value="1"/>
</dbReference>
<dbReference type="EMBL" id="BAAADG010000006">
    <property type="protein sequence ID" value="GAA0228515.1"/>
    <property type="molecule type" value="Genomic_DNA"/>
</dbReference>
<evidence type="ECO:0000256" key="2">
    <source>
        <dbReference type="ARBA" id="ARBA00022679"/>
    </source>
</evidence>
<dbReference type="CDD" id="cd02440">
    <property type="entry name" value="AdoMet_MTases"/>
    <property type="match status" value="1"/>
</dbReference>
<feature type="binding site" evidence="5">
    <location>
        <begin position="118"/>
        <end position="122"/>
    </location>
    <ligand>
        <name>S-adenosyl-L-methionine</name>
        <dbReference type="ChEBI" id="CHEBI:59789"/>
    </ligand>
</feature>
<organism evidence="8 9">
    <name type="scientific">Methylophaga marina</name>
    <dbReference type="NCBI Taxonomy" id="45495"/>
    <lineage>
        <taxon>Bacteria</taxon>
        <taxon>Pseudomonadati</taxon>
        <taxon>Pseudomonadota</taxon>
        <taxon>Gammaproteobacteria</taxon>
        <taxon>Thiotrichales</taxon>
        <taxon>Piscirickettsiaceae</taxon>
        <taxon>Methylophaga</taxon>
    </lineage>
</organism>
<dbReference type="Gene3D" id="3.40.50.150">
    <property type="entry name" value="Vaccinia Virus protein VP39"/>
    <property type="match status" value="1"/>
</dbReference>
<comment type="caution">
    <text evidence="8">The sequence shown here is derived from an EMBL/GenBank/DDBJ whole genome shotgun (WGS) entry which is preliminary data.</text>
</comment>
<dbReference type="InterPro" id="IPR007848">
    <property type="entry name" value="Small_mtfrase_dom"/>
</dbReference>
<dbReference type="InterPro" id="IPR019874">
    <property type="entry name" value="RF_methyltr_PrmC"/>
</dbReference>
<dbReference type="GO" id="GO:0032259">
    <property type="term" value="P:methylation"/>
    <property type="evidence" value="ECO:0007669"/>
    <property type="project" value="UniProtKB-KW"/>
</dbReference>
<feature type="binding site" evidence="5">
    <location>
        <begin position="184"/>
        <end position="187"/>
    </location>
    <ligand>
        <name>substrate</name>
    </ligand>
</feature>
<dbReference type="Gene3D" id="1.10.8.10">
    <property type="entry name" value="DNA helicase RuvA subunit, C-terminal domain"/>
    <property type="match status" value="1"/>
</dbReference>
<evidence type="ECO:0000256" key="1">
    <source>
        <dbReference type="ARBA" id="ARBA00022603"/>
    </source>
</evidence>
<dbReference type="PANTHER" id="PTHR18895">
    <property type="entry name" value="HEMK METHYLTRANSFERASE"/>
    <property type="match status" value="1"/>
</dbReference>
<gene>
    <name evidence="5 8" type="primary">prmC</name>
    <name evidence="8" type="ORF">GCM10008964_19920</name>
</gene>
<dbReference type="InterPro" id="IPR004556">
    <property type="entry name" value="HemK-like"/>
</dbReference>
<feature type="binding site" evidence="5">
    <location>
        <position position="141"/>
    </location>
    <ligand>
        <name>S-adenosyl-L-methionine</name>
        <dbReference type="ChEBI" id="CHEBI:59789"/>
    </ligand>
</feature>
<evidence type="ECO:0000256" key="4">
    <source>
        <dbReference type="ARBA" id="ARBA00048391"/>
    </source>
</evidence>
<keyword evidence="9" id="KW-1185">Reference proteome</keyword>
<evidence type="ECO:0000313" key="8">
    <source>
        <dbReference type="EMBL" id="GAA0228515.1"/>
    </source>
</evidence>
<evidence type="ECO:0000259" key="7">
    <source>
        <dbReference type="Pfam" id="PF17827"/>
    </source>
</evidence>
<evidence type="ECO:0000256" key="5">
    <source>
        <dbReference type="HAMAP-Rule" id="MF_02126"/>
    </source>
</evidence>
<dbReference type="Pfam" id="PF17827">
    <property type="entry name" value="PrmC_N"/>
    <property type="match status" value="1"/>
</dbReference>
<dbReference type="PROSITE" id="PS00092">
    <property type="entry name" value="N6_MTASE"/>
    <property type="match status" value="1"/>
</dbReference>
<dbReference type="RefSeq" id="WP_286305659.1">
    <property type="nucleotide sequence ID" value="NZ_AP027741.1"/>
</dbReference>